<evidence type="ECO:0000313" key="4">
    <source>
        <dbReference type="EMBL" id="QJR43579.1"/>
    </source>
</evidence>
<dbReference type="Proteomes" id="UP000500686">
    <property type="component" value="Chromosome"/>
</dbReference>
<comment type="similarity">
    <text evidence="1">Belongs to the MG185/MG260 family.</text>
</comment>
<keyword evidence="2" id="KW-0732">Signal</keyword>
<dbReference type="InterPro" id="IPR004890">
    <property type="entry name" value="Lipoprotein_10_C"/>
</dbReference>
<feature type="chain" id="PRO_5026788746" description="Mycoplasma lipoprotein C-terminal domain-containing protein" evidence="2">
    <location>
        <begin position="23"/>
        <end position="605"/>
    </location>
</feature>
<dbReference type="KEGG" id="mmir:HLA87_02130"/>
<evidence type="ECO:0000259" key="3">
    <source>
        <dbReference type="Pfam" id="PF03202"/>
    </source>
</evidence>
<organism evidence="4 5">
    <name type="scientific">Mycoplasma miroungigenitalium</name>
    <dbReference type="NCBI Taxonomy" id="754515"/>
    <lineage>
        <taxon>Bacteria</taxon>
        <taxon>Bacillati</taxon>
        <taxon>Mycoplasmatota</taxon>
        <taxon>Mollicutes</taxon>
        <taxon>Mycoplasmataceae</taxon>
        <taxon>Mycoplasma</taxon>
    </lineage>
</organism>
<accession>A0A6M4JBY0</accession>
<evidence type="ECO:0000313" key="5">
    <source>
        <dbReference type="Proteomes" id="UP000500686"/>
    </source>
</evidence>
<dbReference type="NCBIfam" id="NF045826">
    <property type="entry name" value="lipo_P68"/>
    <property type="match status" value="1"/>
</dbReference>
<keyword evidence="5" id="KW-1185">Reference proteome</keyword>
<dbReference type="InterPro" id="IPR054825">
    <property type="entry name" value="P68-like"/>
</dbReference>
<feature type="signal peptide" evidence="2">
    <location>
        <begin position="1"/>
        <end position="22"/>
    </location>
</feature>
<evidence type="ECO:0000256" key="1">
    <source>
        <dbReference type="ARBA" id="ARBA00009031"/>
    </source>
</evidence>
<feature type="domain" description="Mycoplasma lipoprotein C-terminal" evidence="3">
    <location>
        <begin position="432"/>
        <end position="522"/>
    </location>
</feature>
<protein>
    <recommendedName>
        <fullName evidence="3">Mycoplasma lipoprotein C-terminal domain-containing protein</fullName>
    </recommendedName>
</protein>
<dbReference type="Pfam" id="PF03202">
    <property type="entry name" value="Lipoprotein_10"/>
    <property type="match status" value="1"/>
</dbReference>
<dbReference type="RefSeq" id="WP_171111472.1">
    <property type="nucleotide sequence ID" value="NZ_CP053096.1"/>
</dbReference>
<gene>
    <name evidence="4" type="ORF">HLA87_02130</name>
</gene>
<dbReference type="PROSITE" id="PS51257">
    <property type="entry name" value="PROKAR_LIPOPROTEIN"/>
    <property type="match status" value="1"/>
</dbReference>
<proteinExistence type="inferred from homology"/>
<dbReference type="EMBL" id="CP053096">
    <property type="protein sequence ID" value="QJR43579.1"/>
    <property type="molecule type" value="Genomic_DNA"/>
</dbReference>
<reference evidence="4 5" key="1">
    <citation type="submission" date="2020-05" db="EMBL/GenBank/DDBJ databases">
        <title>Novel Mycoplasma species detected in Mirounga angustirostris (northern elephant seal) from the USA.</title>
        <authorList>
            <person name="Volokhov D.V."/>
        </authorList>
    </citation>
    <scope>NUCLEOTIDE SEQUENCE [LARGE SCALE GENOMIC DNA]</scope>
    <source>
        <strain evidence="4 5">Mirounga ES2806-GEN</strain>
    </source>
</reference>
<name>A0A6M4JBY0_9MOLU</name>
<evidence type="ECO:0000256" key="2">
    <source>
        <dbReference type="SAM" id="SignalP"/>
    </source>
</evidence>
<sequence>MKTRNKILLSVLPVISSMPVLAASCSGNEQKTDKKVIFSMAHSKTWPLPLALNPLIDYYNDSHKNEKGFIKVEPLYAETTNIYKEFDLIKDVKQNIETGEISKLPNLILGAQASAYILNQGKDLLDLNSYGINKALFSTKIANLHAKLAGQDDTDKIYNIPFDNADTDALLFNLDLMNLIFELIKQGGGHVDEASDIYAKATEASKKGNDVPANSIFKALKVKQNAFKGWKVDDSTFKSIESIREFSKKFHDGVELDSSKINKGTIDGEILSIDYQDQVFIKELTENNKNKSIFSLEKTNDKNEPTKVKYNIVADEEIKSKFTNLWNSYKDTVARQEFSVGGSKHSFYSIKYMKNQLAEWGNWDILQYKTAISFAASVGANMSKQTVWAHKYFVELAKAATEEQYKTFSTDDDVLLKGQVLSTGKKVFSEGGSSLIPIKSNDKELNDATAKFVNWLYKGENDLLEKGKMEDNWKTFAKTSGYIIPLKSVITEKGIHWIEREISKLTKNVKENESKLSTFDETQKAKWVSDSLAINYLKSAKVSLESMLLFEKENDIVAVDNALNDKTSSIMSIIDKELLKQTNKDKEDSKSAEQMLEAFKTSIAK</sequence>
<dbReference type="AlphaFoldDB" id="A0A6M4JBY0"/>